<keyword evidence="2" id="KW-1185">Reference proteome</keyword>
<protein>
    <submittedName>
        <fullName evidence="1">Cupin domain-containing protein</fullName>
    </submittedName>
</protein>
<dbReference type="EMBL" id="JAOYOD010000001">
    <property type="protein sequence ID" value="MCV9385980.1"/>
    <property type="molecule type" value="Genomic_DNA"/>
</dbReference>
<accession>A0ABT3CR70</accession>
<dbReference type="CDD" id="cd02230">
    <property type="entry name" value="cupin_HP0902-like"/>
    <property type="match status" value="1"/>
</dbReference>
<dbReference type="Gene3D" id="2.60.120.10">
    <property type="entry name" value="Jelly Rolls"/>
    <property type="match status" value="1"/>
</dbReference>
<dbReference type="PANTHER" id="PTHR37694">
    <property type="entry name" value="SLR8022 PROTEIN"/>
    <property type="match status" value="1"/>
</dbReference>
<dbReference type="SUPFAM" id="SSF51182">
    <property type="entry name" value="RmlC-like cupins"/>
    <property type="match status" value="1"/>
</dbReference>
<reference evidence="1 2" key="1">
    <citation type="submission" date="2022-10" db="EMBL/GenBank/DDBJ databases">
        <title>Comparative genomics and taxonomic characterization of three novel marine species of genus Reichenbachiella exhibiting antioxidant and polysaccharide degradation activities.</title>
        <authorList>
            <person name="Muhammad N."/>
            <person name="Lee Y.-J."/>
            <person name="Ko J."/>
            <person name="Kim S.-G."/>
        </authorList>
    </citation>
    <scope>NUCLEOTIDE SEQUENCE [LARGE SCALE GENOMIC DNA]</scope>
    <source>
        <strain evidence="1 2">ABR2-5</strain>
    </source>
</reference>
<organism evidence="1 2">
    <name type="scientific">Reichenbachiella ulvae</name>
    <dbReference type="NCBI Taxonomy" id="2980104"/>
    <lineage>
        <taxon>Bacteria</taxon>
        <taxon>Pseudomonadati</taxon>
        <taxon>Bacteroidota</taxon>
        <taxon>Cytophagia</taxon>
        <taxon>Cytophagales</taxon>
        <taxon>Reichenbachiellaceae</taxon>
        <taxon>Reichenbachiella</taxon>
    </lineage>
</organism>
<dbReference type="InterPro" id="IPR011051">
    <property type="entry name" value="RmlC_Cupin_sf"/>
</dbReference>
<dbReference type="Proteomes" id="UP001300692">
    <property type="component" value="Unassembled WGS sequence"/>
</dbReference>
<dbReference type="RefSeq" id="WP_264136765.1">
    <property type="nucleotide sequence ID" value="NZ_JAOYOD010000001.1"/>
</dbReference>
<evidence type="ECO:0000313" key="2">
    <source>
        <dbReference type="Proteomes" id="UP001300692"/>
    </source>
</evidence>
<proteinExistence type="predicted"/>
<sequence length="116" mass="12782">MSNQEQEKGKDFIMVEIIQYIPNAVVTKTILRKTTGNVTLSSFDSGQGLTEKHSPFDTLIQVIDGQAQVVIDDQSHQLDTGQSLVIPAHSRNSIKANVCFKMISTVIKSGYEEVSI</sequence>
<evidence type="ECO:0000313" key="1">
    <source>
        <dbReference type="EMBL" id="MCV9385980.1"/>
    </source>
</evidence>
<dbReference type="PANTHER" id="PTHR37694:SF1">
    <property type="entry name" value="SLR8022 PROTEIN"/>
    <property type="match status" value="1"/>
</dbReference>
<gene>
    <name evidence="1" type="ORF">N7U62_04860</name>
</gene>
<comment type="caution">
    <text evidence="1">The sequence shown here is derived from an EMBL/GenBank/DDBJ whole genome shotgun (WGS) entry which is preliminary data.</text>
</comment>
<name>A0ABT3CR70_9BACT</name>
<dbReference type="InterPro" id="IPR014710">
    <property type="entry name" value="RmlC-like_jellyroll"/>
</dbReference>